<reference evidence="4 5" key="1">
    <citation type="submission" date="2015-03" db="EMBL/GenBank/DDBJ databases">
        <title>Draft genome sequence of Elstera litoralis.</title>
        <authorList>
            <person name="Rahalkar M.C."/>
            <person name="Dhakephalkar P.K."/>
            <person name="Pore S.D."/>
            <person name="Arora P."/>
            <person name="Kapse N.G."/>
            <person name="Pandit P.S."/>
        </authorList>
    </citation>
    <scope>NUCLEOTIDE SEQUENCE [LARGE SCALE GENOMIC DNA]</scope>
    <source>
        <strain evidence="4 5">Dia-1</strain>
    </source>
</reference>
<sequence>QHGVNGTPETLRTYLHRCGVIFYDPHIYQDRIIIDQAWALGAIYTLFDRKKVYERLRAQYGRFTLADLSDLVWDAEGFSPDEQRLFLSFMKTCGICFVYQGTGAETIYLAPDLLPEQSAFDGELGASWDSFPGQLTAITYDYNLLHRGIMRALICRIGEEAQMHGRYWRDGLFVYEKKTHSRACIRQIPGKRDGHTTATPWAGCLTLEVKNDPDGWLFRLLRGWIEEINHTFGVKDATPHDAPPLRPDAEETFKPTFAEEPMNDDKLSAPGQNELTTGPEKEPMSDYKLYVSYCWKDLTKVPETERANVEKIFGRSERKKNQNLKRYGEYKIRRKN</sequence>
<feature type="region of interest" description="Disordered" evidence="2">
    <location>
        <begin position="259"/>
        <end position="281"/>
    </location>
</feature>
<evidence type="ECO:0000256" key="2">
    <source>
        <dbReference type="SAM" id="MobiDB-lite"/>
    </source>
</evidence>
<evidence type="ECO:0000259" key="3">
    <source>
        <dbReference type="Pfam" id="PF16095"/>
    </source>
</evidence>
<feature type="non-terminal residue" evidence="4">
    <location>
        <position position="1"/>
    </location>
</feature>
<dbReference type="EMBL" id="LAJY01000662">
    <property type="protein sequence ID" value="KJV08291.1"/>
    <property type="molecule type" value="Genomic_DNA"/>
</dbReference>
<proteinExistence type="predicted"/>
<accession>A0A0F3ING8</accession>
<dbReference type="Gene3D" id="3.30.310.200">
    <property type="match status" value="1"/>
</dbReference>
<dbReference type="OrthoDB" id="7811098at2"/>
<protein>
    <recommendedName>
        <fullName evidence="3">COR domain-containing protein</fullName>
    </recommendedName>
</protein>
<evidence type="ECO:0000313" key="5">
    <source>
        <dbReference type="Proteomes" id="UP000033774"/>
    </source>
</evidence>
<name>A0A0F3ING8_9PROT</name>
<feature type="domain" description="COR" evidence="3">
    <location>
        <begin position="9"/>
        <end position="114"/>
    </location>
</feature>
<keyword evidence="1" id="KW-0677">Repeat</keyword>
<dbReference type="RefSeq" id="WP_045777217.1">
    <property type="nucleotide sequence ID" value="NZ_LAJY01000662.1"/>
</dbReference>
<evidence type="ECO:0000256" key="1">
    <source>
        <dbReference type="ARBA" id="ARBA00022737"/>
    </source>
</evidence>
<dbReference type="Pfam" id="PF16095">
    <property type="entry name" value="COR-A"/>
    <property type="match status" value="1"/>
</dbReference>
<dbReference type="InterPro" id="IPR032171">
    <property type="entry name" value="COR-A"/>
</dbReference>
<dbReference type="Proteomes" id="UP000033774">
    <property type="component" value="Unassembled WGS sequence"/>
</dbReference>
<comment type="caution">
    <text evidence="4">The sequence shown here is derived from an EMBL/GenBank/DDBJ whole genome shotgun (WGS) entry which is preliminary data.</text>
</comment>
<keyword evidence="5" id="KW-1185">Reference proteome</keyword>
<dbReference type="AlphaFoldDB" id="A0A0F3ING8"/>
<organism evidence="4 5">
    <name type="scientific">Elstera litoralis</name>
    <dbReference type="NCBI Taxonomy" id="552518"/>
    <lineage>
        <taxon>Bacteria</taxon>
        <taxon>Pseudomonadati</taxon>
        <taxon>Pseudomonadota</taxon>
        <taxon>Alphaproteobacteria</taxon>
        <taxon>Rhodospirillales</taxon>
        <taxon>Rhodospirillaceae</taxon>
        <taxon>Elstera</taxon>
    </lineage>
</organism>
<gene>
    <name evidence="4" type="ORF">VZ95_18740</name>
</gene>
<evidence type="ECO:0000313" key="4">
    <source>
        <dbReference type="EMBL" id="KJV08291.1"/>
    </source>
</evidence>